<keyword evidence="2 3" id="KW-0040">ANK repeat</keyword>
<feature type="compositionally biased region" description="Basic residues" evidence="4">
    <location>
        <begin position="8"/>
        <end position="17"/>
    </location>
</feature>
<feature type="repeat" description="ANK" evidence="3">
    <location>
        <begin position="89"/>
        <end position="121"/>
    </location>
</feature>
<feature type="region of interest" description="Disordered" evidence="4">
    <location>
        <begin position="428"/>
        <end position="487"/>
    </location>
</feature>
<feature type="compositionally biased region" description="Polar residues" evidence="4">
    <location>
        <begin position="637"/>
        <end position="658"/>
    </location>
</feature>
<dbReference type="SMART" id="SM00248">
    <property type="entry name" value="ANK"/>
    <property type="match status" value="6"/>
</dbReference>
<feature type="repeat" description="ANK" evidence="3">
    <location>
        <begin position="123"/>
        <end position="155"/>
    </location>
</feature>
<dbReference type="EMBL" id="JABFTP020000062">
    <property type="protein sequence ID" value="KAL3273594.1"/>
    <property type="molecule type" value="Genomic_DNA"/>
</dbReference>
<evidence type="ECO:0000256" key="1">
    <source>
        <dbReference type="ARBA" id="ARBA00022737"/>
    </source>
</evidence>
<dbReference type="SUPFAM" id="SSF48403">
    <property type="entry name" value="Ankyrin repeat"/>
    <property type="match status" value="1"/>
</dbReference>
<keyword evidence="6" id="KW-1185">Reference proteome</keyword>
<dbReference type="Gene3D" id="1.25.40.20">
    <property type="entry name" value="Ankyrin repeat-containing domain"/>
    <property type="match status" value="3"/>
</dbReference>
<feature type="repeat" description="ANK" evidence="3">
    <location>
        <begin position="189"/>
        <end position="221"/>
    </location>
</feature>
<evidence type="ECO:0000313" key="6">
    <source>
        <dbReference type="Proteomes" id="UP001516400"/>
    </source>
</evidence>
<feature type="region of interest" description="Disordered" evidence="4">
    <location>
        <begin position="513"/>
        <end position="541"/>
    </location>
</feature>
<evidence type="ECO:0000256" key="2">
    <source>
        <dbReference type="ARBA" id="ARBA00023043"/>
    </source>
</evidence>
<feature type="region of interest" description="Disordered" evidence="4">
    <location>
        <begin position="1"/>
        <end position="31"/>
    </location>
</feature>
<feature type="region of interest" description="Disordered" evidence="4">
    <location>
        <begin position="630"/>
        <end position="671"/>
    </location>
</feature>
<evidence type="ECO:0000256" key="3">
    <source>
        <dbReference type="PROSITE-ProRule" id="PRU00023"/>
    </source>
</evidence>
<dbReference type="InterPro" id="IPR051637">
    <property type="entry name" value="Ank_repeat_dom-contain_49"/>
</dbReference>
<feature type="repeat" description="ANK" evidence="3">
    <location>
        <begin position="156"/>
        <end position="188"/>
    </location>
</feature>
<feature type="repeat" description="ANK" evidence="3">
    <location>
        <begin position="54"/>
        <end position="86"/>
    </location>
</feature>
<protein>
    <recommendedName>
        <fullName evidence="7">Ankyrin repeat domain-containing protein 6</fullName>
    </recommendedName>
</protein>
<dbReference type="InterPro" id="IPR036770">
    <property type="entry name" value="Ankyrin_rpt-contain_sf"/>
</dbReference>
<sequence>MALDERRRQRRERRGLRGQHIDRGSPCGSRKGNAAACARLLGGQRCVRFSRDEMGRSALHLAAQGGHGSVVRLLLGVAAPKEVDSPDGEGCTALQRAAADGHEEVIKLLLARGADADRQDNLHGNSALHEASWKGYSKTIRLLAAAGAKLNSSNAAGFTALHLCCQNGHNQSCRELLLAGCDVDVKNHYGDTSLHTAARYGHAGVTRILISAQCKVSEQNKNGDTSLHIAAAMGRRKLTRILLEAGCDKRIRNKQNETARDIAIRKDLHEILNILDETMRFETKEGEDTLDLIKGRHWSPYGCHYYPDPEAFPSPRLDSLPQEPLKKGEQYYLDLAGNIRKGPVGVGYTCYCAPLFRHLEAKIDKDKRELQKAQLKLGQRVAGLEQKLNRGVHGRRSERVTMLNRVQQEPQLPRSRSLEMLDNIDKAPILSTRSMDELDNDENQPDQRPSVKELVARIQQHQTEKHCDGENSESSDDEDSPIRISQHHGVMGDSNMLQTSSLHNFENISSELPRSRSGVYNSDGLNPTVYDPGPSRHLEPTVIVNHGRNPHEQTYASENRTNFSGDSVKYFNHQTVVKYADAPKYVDLNSRFAKLRTLDNRNNNEAGSRMMDTNKIFESTARMLDNVHETVDRDTNNDSGYSTKVYGSSKGNSPSLSGQLEGDLPGASSLV</sequence>
<evidence type="ECO:0000313" key="5">
    <source>
        <dbReference type="EMBL" id="KAL3273594.1"/>
    </source>
</evidence>
<dbReference type="PANTHER" id="PTHR24180">
    <property type="entry name" value="CYCLIN-DEPENDENT KINASE INHIBITOR 2C-RELATED"/>
    <property type="match status" value="1"/>
</dbReference>
<dbReference type="AlphaFoldDB" id="A0ABD2N4J4"/>
<comment type="caution">
    <text evidence="5">The sequence shown here is derived from an EMBL/GenBank/DDBJ whole genome shotgun (WGS) entry which is preliminary data.</text>
</comment>
<gene>
    <name evidence="5" type="ORF">HHI36_015026</name>
</gene>
<dbReference type="PRINTS" id="PR01415">
    <property type="entry name" value="ANKYRIN"/>
</dbReference>
<proteinExistence type="predicted"/>
<keyword evidence="1" id="KW-0677">Repeat</keyword>
<evidence type="ECO:0000256" key="4">
    <source>
        <dbReference type="SAM" id="MobiDB-lite"/>
    </source>
</evidence>
<dbReference type="Pfam" id="PF00023">
    <property type="entry name" value="Ank"/>
    <property type="match status" value="1"/>
</dbReference>
<dbReference type="Pfam" id="PF12796">
    <property type="entry name" value="Ank_2"/>
    <property type="match status" value="2"/>
</dbReference>
<evidence type="ECO:0008006" key="7">
    <source>
        <dbReference type="Google" id="ProtNLM"/>
    </source>
</evidence>
<organism evidence="5 6">
    <name type="scientific">Cryptolaemus montrouzieri</name>
    <dbReference type="NCBI Taxonomy" id="559131"/>
    <lineage>
        <taxon>Eukaryota</taxon>
        <taxon>Metazoa</taxon>
        <taxon>Ecdysozoa</taxon>
        <taxon>Arthropoda</taxon>
        <taxon>Hexapoda</taxon>
        <taxon>Insecta</taxon>
        <taxon>Pterygota</taxon>
        <taxon>Neoptera</taxon>
        <taxon>Endopterygota</taxon>
        <taxon>Coleoptera</taxon>
        <taxon>Polyphaga</taxon>
        <taxon>Cucujiformia</taxon>
        <taxon>Coccinelloidea</taxon>
        <taxon>Coccinellidae</taxon>
        <taxon>Scymninae</taxon>
        <taxon>Scymnini</taxon>
        <taxon>Cryptolaemus</taxon>
    </lineage>
</organism>
<dbReference type="PANTHER" id="PTHR24180:SF45">
    <property type="entry name" value="POLY [ADP-RIBOSE] POLYMERASE TANKYRASE"/>
    <property type="match status" value="1"/>
</dbReference>
<reference evidence="5 6" key="1">
    <citation type="journal article" date="2021" name="BMC Biol.">
        <title>Horizontally acquired antibacterial genes associated with adaptive radiation of ladybird beetles.</title>
        <authorList>
            <person name="Li H.S."/>
            <person name="Tang X.F."/>
            <person name="Huang Y.H."/>
            <person name="Xu Z.Y."/>
            <person name="Chen M.L."/>
            <person name="Du X.Y."/>
            <person name="Qiu B.Y."/>
            <person name="Chen P.T."/>
            <person name="Zhang W."/>
            <person name="Slipinski A."/>
            <person name="Escalona H.E."/>
            <person name="Waterhouse R.M."/>
            <person name="Zwick A."/>
            <person name="Pang H."/>
        </authorList>
    </citation>
    <scope>NUCLEOTIDE SEQUENCE [LARGE SCALE GENOMIC DNA]</scope>
    <source>
        <strain evidence="5">SYSU2018</strain>
    </source>
</reference>
<accession>A0ABD2N4J4</accession>
<feature type="compositionally biased region" description="Polar residues" evidence="4">
    <location>
        <begin position="513"/>
        <end position="525"/>
    </location>
</feature>
<dbReference type="PROSITE" id="PS50088">
    <property type="entry name" value="ANK_REPEAT"/>
    <property type="match status" value="6"/>
</dbReference>
<dbReference type="PROSITE" id="PS50297">
    <property type="entry name" value="ANK_REP_REGION"/>
    <property type="match status" value="6"/>
</dbReference>
<name>A0ABD2N4J4_9CUCU</name>
<dbReference type="InterPro" id="IPR002110">
    <property type="entry name" value="Ankyrin_rpt"/>
</dbReference>
<feature type="compositionally biased region" description="Acidic residues" evidence="4">
    <location>
        <begin position="470"/>
        <end position="479"/>
    </location>
</feature>
<dbReference type="Proteomes" id="UP001516400">
    <property type="component" value="Unassembled WGS sequence"/>
</dbReference>
<feature type="repeat" description="ANK" evidence="3">
    <location>
        <begin position="222"/>
        <end position="254"/>
    </location>
</feature>